<feature type="non-terminal residue" evidence="9">
    <location>
        <position position="441"/>
    </location>
</feature>
<dbReference type="EMBL" id="VZTZ01024239">
    <property type="protein sequence ID" value="NXU39614.1"/>
    <property type="molecule type" value="Genomic_DNA"/>
</dbReference>
<proteinExistence type="inferred from homology"/>
<evidence type="ECO:0000256" key="5">
    <source>
        <dbReference type="ARBA" id="ARBA00023157"/>
    </source>
</evidence>
<dbReference type="PANTHER" id="PTHR10583:SF1">
    <property type="entry name" value="CHROMOGRANIN-A"/>
    <property type="match status" value="1"/>
</dbReference>
<feature type="compositionally biased region" description="Basic and acidic residues" evidence="8">
    <location>
        <begin position="305"/>
        <end position="336"/>
    </location>
</feature>
<protein>
    <recommendedName>
        <fullName evidence="7">Chromogranin-A</fullName>
    </recommendedName>
</protein>
<dbReference type="GO" id="GO:0086030">
    <property type="term" value="P:adenylate cyclase-activating adrenergic receptor signaling pathway involved in cardiac muscle relaxation"/>
    <property type="evidence" value="ECO:0007669"/>
    <property type="project" value="TreeGrafter"/>
</dbReference>
<feature type="compositionally biased region" description="Acidic residues" evidence="8">
    <location>
        <begin position="270"/>
        <end position="280"/>
    </location>
</feature>
<feature type="region of interest" description="Disordered" evidence="8">
    <location>
        <begin position="75"/>
        <end position="421"/>
    </location>
</feature>
<evidence type="ECO:0000256" key="7">
    <source>
        <dbReference type="ARBA" id="ARBA00040787"/>
    </source>
</evidence>
<feature type="compositionally biased region" description="Acidic residues" evidence="8">
    <location>
        <begin position="295"/>
        <end position="304"/>
    </location>
</feature>
<feature type="compositionally biased region" description="Acidic residues" evidence="8">
    <location>
        <begin position="174"/>
        <end position="186"/>
    </location>
</feature>
<sequence>VMKCIVEVISDTLSKPNPLLISEECLETLRGDERIISILRHQNLLKELQEIAAQEGTVAFPYFLLLDTGANERTQQQKKNSGFEDELSEVLESQNDKSKQRGSLAELAAQKPQQNEDSRKEGKNSLEEREPRPRDTNSDEKEDQEAAESNDIRDTEDTHRNKVLDNHIGKNFSEDEQQQQGDEEEETRGSRDSLELEDEGEERSRQGQEPSKEVVEERVEREDDGEEAAEEDPTEAERSLDLAEEDEEAEEMQGDDNNDDELGFGKDAQSSEEEEEEKEEEQPRALRGGRHRLEDEEMQGEEDTFQPRDAKSDETEEETYREWEDTKRWNKMDELAKQLTSKKRMEENDSEEDPDRSMKKTFRSRKYAFSSPEEDVRRSWKRHSKEDSSEGGFPLAPMPEEKKDEEGSANRRTEDQELESLAAIEAELERVAHKLHELRRG</sequence>
<accession>A0A7L3KDD4</accession>
<dbReference type="OrthoDB" id="9948620at2759"/>
<feature type="compositionally biased region" description="Acidic residues" evidence="8">
    <location>
        <begin position="242"/>
        <end position="262"/>
    </location>
</feature>
<evidence type="ECO:0000256" key="2">
    <source>
        <dbReference type="ARBA" id="ARBA00004613"/>
    </source>
</evidence>
<dbReference type="GO" id="GO:0030133">
    <property type="term" value="C:transport vesicle"/>
    <property type="evidence" value="ECO:0007669"/>
    <property type="project" value="UniProtKB-SubCell"/>
</dbReference>
<comment type="caution">
    <text evidence="9">The sequence shown here is derived from an EMBL/GenBank/DDBJ whole genome shotgun (WGS) entry which is preliminary data.</text>
</comment>
<dbReference type="PRINTS" id="PR00659">
    <property type="entry name" value="CHROMOGRANIN"/>
</dbReference>
<evidence type="ECO:0000256" key="1">
    <source>
        <dbReference type="ARBA" id="ARBA00004398"/>
    </source>
</evidence>
<feature type="compositionally biased region" description="Basic and acidic residues" evidence="8">
    <location>
        <begin position="150"/>
        <end position="168"/>
    </location>
</feature>
<reference evidence="9 10" key="1">
    <citation type="submission" date="2019-09" db="EMBL/GenBank/DDBJ databases">
        <title>Bird 10,000 Genomes (B10K) Project - Family phase.</title>
        <authorList>
            <person name="Zhang G."/>
        </authorList>
    </citation>
    <scope>NUCLEOTIDE SEQUENCE [LARGE SCALE GENOMIC DNA]</scope>
    <source>
        <strain evidence="9">B10K-DU-030-03</strain>
    </source>
</reference>
<feature type="compositionally biased region" description="Basic and acidic residues" evidence="8">
    <location>
        <begin position="202"/>
        <end position="221"/>
    </location>
</feature>
<evidence type="ECO:0000313" key="9">
    <source>
        <dbReference type="EMBL" id="NXU39614.1"/>
    </source>
</evidence>
<name>A0A7L3KDD4_9PASS</name>
<dbReference type="GO" id="GO:0033604">
    <property type="term" value="P:negative regulation of catecholamine secretion"/>
    <property type="evidence" value="ECO:0007669"/>
    <property type="project" value="TreeGrafter"/>
</dbReference>
<dbReference type="Proteomes" id="UP000525319">
    <property type="component" value="Unassembled WGS sequence"/>
</dbReference>
<evidence type="ECO:0000256" key="8">
    <source>
        <dbReference type="SAM" id="MobiDB-lite"/>
    </source>
</evidence>
<comment type="subcellular location">
    <subcellularLocation>
        <location evidence="1">Cytoplasmic vesicle</location>
        <location evidence="1">Secretory vesicle</location>
    </subcellularLocation>
    <subcellularLocation>
        <location evidence="2">Secreted</location>
    </subcellularLocation>
</comment>
<organism evidence="9 10">
    <name type="scientific">Drymodes brunneopygia</name>
    <dbReference type="NCBI Taxonomy" id="626378"/>
    <lineage>
        <taxon>Eukaryota</taxon>
        <taxon>Metazoa</taxon>
        <taxon>Chordata</taxon>
        <taxon>Craniata</taxon>
        <taxon>Vertebrata</taxon>
        <taxon>Euteleostomi</taxon>
        <taxon>Archelosauria</taxon>
        <taxon>Archosauria</taxon>
        <taxon>Dinosauria</taxon>
        <taxon>Saurischia</taxon>
        <taxon>Theropoda</taxon>
        <taxon>Coelurosauria</taxon>
        <taxon>Aves</taxon>
        <taxon>Neognathae</taxon>
        <taxon>Neoaves</taxon>
        <taxon>Telluraves</taxon>
        <taxon>Australaves</taxon>
        <taxon>Passeriformes</taxon>
        <taxon>Petroicidae</taxon>
        <taxon>Drymodes</taxon>
    </lineage>
</organism>
<evidence type="ECO:0000256" key="4">
    <source>
        <dbReference type="ARBA" id="ARBA00022525"/>
    </source>
</evidence>
<feature type="compositionally biased region" description="Basic and acidic residues" evidence="8">
    <location>
        <begin position="114"/>
        <end position="139"/>
    </location>
</feature>
<gene>
    <name evidence="9" type="primary">Chga</name>
    <name evidence="9" type="ORF">DRYBRU_R10585</name>
</gene>
<dbReference type="PANTHER" id="PTHR10583">
    <property type="entry name" value="CHROMOGRANIN"/>
    <property type="match status" value="1"/>
</dbReference>
<feature type="non-terminal residue" evidence="9">
    <location>
        <position position="1"/>
    </location>
</feature>
<dbReference type="AlphaFoldDB" id="A0A7L3KDD4"/>
<keyword evidence="5" id="KW-1015">Disulfide bond</keyword>
<feature type="compositionally biased region" description="Basic and acidic residues" evidence="8">
    <location>
        <begin position="374"/>
        <end position="388"/>
    </location>
</feature>
<dbReference type="PROSITE" id="PS00423">
    <property type="entry name" value="GRANINS_2"/>
    <property type="match status" value="1"/>
</dbReference>
<dbReference type="InterPro" id="IPR001990">
    <property type="entry name" value="Granin"/>
</dbReference>
<dbReference type="InterPro" id="IPR018054">
    <property type="entry name" value="Chromogranin_CS"/>
</dbReference>
<dbReference type="GO" id="GO:0042583">
    <property type="term" value="C:chromaffin granule"/>
    <property type="evidence" value="ECO:0007669"/>
    <property type="project" value="TreeGrafter"/>
</dbReference>
<evidence type="ECO:0000256" key="3">
    <source>
        <dbReference type="ARBA" id="ARBA00005723"/>
    </source>
</evidence>
<keyword evidence="4" id="KW-0964">Secreted</keyword>
<dbReference type="InterPro" id="IPR001819">
    <property type="entry name" value="Chromogranin_AB"/>
</dbReference>
<keyword evidence="10" id="KW-1185">Reference proteome</keyword>
<feature type="compositionally biased region" description="Basic and acidic residues" evidence="8">
    <location>
        <begin position="399"/>
        <end position="415"/>
    </location>
</feature>
<dbReference type="GO" id="GO:0005615">
    <property type="term" value="C:extracellular space"/>
    <property type="evidence" value="ECO:0007669"/>
    <property type="project" value="TreeGrafter"/>
</dbReference>
<dbReference type="GO" id="GO:0042742">
    <property type="term" value="P:defense response to bacterium"/>
    <property type="evidence" value="ECO:0007669"/>
    <property type="project" value="TreeGrafter"/>
</dbReference>
<dbReference type="GO" id="GO:0046676">
    <property type="term" value="P:negative regulation of insulin secretion"/>
    <property type="evidence" value="ECO:0007669"/>
    <property type="project" value="TreeGrafter"/>
</dbReference>
<evidence type="ECO:0000256" key="6">
    <source>
        <dbReference type="ARBA" id="ARBA00023329"/>
    </source>
</evidence>
<evidence type="ECO:0000313" key="10">
    <source>
        <dbReference type="Proteomes" id="UP000525319"/>
    </source>
</evidence>
<dbReference type="Pfam" id="PF01271">
    <property type="entry name" value="Granin"/>
    <property type="match status" value="2"/>
</dbReference>
<dbReference type="PROSITE" id="PS00422">
    <property type="entry name" value="GRANINS_1"/>
    <property type="match status" value="1"/>
</dbReference>
<keyword evidence="6" id="KW-0968">Cytoplasmic vesicle</keyword>
<feature type="compositionally biased region" description="Acidic residues" evidence="8">
    <location>
        <begin position="222"/>
        <end position="234"/>
    </location>
</feature>
<comment type="similarity">
    <text evidence="3">Belongs to the chromogranin/secretogranin protein family.</text>
</comment>